<evidence type="ECO:0000313" key="4">
    <source>
        <dbReference type="Proteomes" id="UP001296873"/>
    </source>
</evidence>
<gene>
    <name evidence="3" type="ORF">CKO28_12545</name>
</gene>
<protein>
    <recommendedName>
        <fullName evidence="5">CHAD domain-containing protein</fullName>
    </recommendedName>
</protein>
<dbReference type="PROSITE" id="PS51708">
    <property type="entry name" value="CHAD"/>
    <property type="match status" value="1"/>
</dbReference>
<dbReference type="SMART" id="SM00880">
    <property type="entry name" value="CHAD"/>
    <property type="match status" value="1"/>
</dbReference>
<dbReference type="Pfam" id="PF01928">
    <property type="entry name" value="CYTH"/>
    <property type="match status" value="1"/>
</dbReference>
<dbReference type="PROSITE" id="PS51707">
    <property type="entry name" value="CYTH"/>
    <property type="match status" value="1"/>
</dbReference>
<dbReference type="InterPro" id="IPR039013">
    <property type="entry name" value="YgiF"/>
</dbReference>
<dbReference type="InterPro" id="IPR023577">
    <property type="entry name" value="CYTH_domain"/>
</dbReference>
<dbReference type="SMART" id="SM01118">
    <property type="entry name" value="CYTH"/>
    <property type="match status" value="1"/>
</dbReference>
<accession>A0ABS1DEJ4</accession>
<name>A0ABS1DEJ4_9PROT</name>
<proteinExistence type="predicted"/>
<evidence type="ECO:0000259" key="2">
    <source>
        <dbReference type="PROSITE" id="PS51708"/>
    </source>
</evidence>
<sequence length="482" mass="53726">MRRDGNRLTQTLKAPLAFTAAAVAGDGPSPSQINGNGLQHLQEFEAELETAEPDLARIDDADLQALFRRESLADELEPVFTTTFDRRTVPLEMADTAVELALDQGYIRGADDQEQICEAELELKAGRPSRLYELALMLARDVGFRLEGRSKAARGYQLYAAEPPKPYKAAKPLLEPGQTVAEAFTRQARSCVDQVRANEAAVLDGRDPEGVHQMRVGLRRLRALVTVYKSVFAAEPYSYLRTELRWLQQQLGPAREWDVFRAETLVPLRNRLPSEDSLELLETEAHGLQREGYEQARTAVTDPRTAELLLRLELWLAEGGWRASSVPGQDDQGDQPVEPFARATLAKRAKKVTKLGQRHDTLSEGELHRLRIQCKKLRYASEFFAGLFPKKATKRYLKGQEAIQDRLGAVNDAATGQRLLDDLDRRLSNKRAPEAGGSGEALAANATGIVLGWQAALMDRELAAFHATWDDFAAQKPFWKKG</sequence>
<dbReference type="Pfam" id="PF05235">
    <property type="entry name" value="CHAD"/>
    <property type="match status" value="1"/>
</dbReference>
<dbReference type="InterPro" id="IPR033469">
    <property type="entry name" value="CYTH-like_dom_sf"/>
</dbReference>
<dbReference type="InterPro" id="IPR038186">
    <property type="entry name" value="CHAD_dom_sf"/>
</dbReference>
<keyword evidence="4" id="KW-1185">Reference proteome</keyword>
<feature type="domain" description="CHAD" evidence="2">
    <location>
        <begin position="177"/>
        <end position="474"/>
    </location>
</feature>
<organism evidence="3 4">
    <name type="scientific">Rhodovibrio sodomensis</name>
    <dbReference type="NCBI Taxonomy" id="1088"/>
    <lineage>
        <taxon>Bacteria</taxon>
        <taxon>Pseudomonadati</taxon>
        <taxon>Pseudomonadota</taxon>
        <taxon>Alphaproteobacteria</taxon>
        <taxon>Rhodospirillales</taxon>
        <taxon>Rhodovibrionaceae</taxon>
        <taxon>Rhodovibrio</taxon>
    </lineage>
</organism>
<feature type="domain" description="CYTH" evidence="1">
    <location>
        <begin position="1"/>
        <end position="162"/>
    </location>
</feature>
<dbReference type="Gene3D" id="1.40.20.10">
    <property type="entry name" value="CHAD domain"/>
    <property type="match status" value="1"/>
</dbReference>
<evidence type="ECO:0000259" key="1">
    <source>
        <dbReference type="PROSITE" id="PS51707"/>
    </source>
</evidence>
<dbReference type="Gene3D" id="2.40.320.10">
    <property type="entry name" value="Hypothetical Protein Pfu-838710-001"/>
    <property type="match status" value="1"/>
</dbReference>
<dbReference type="InterPro" id="IPR007899">
    <property type="entry name" value="CHAD_dom"/>
</dbReference>
<dbReference type="EMBL" id="NRRL01000032">
    <property type="protein sequence ID" value="MBK1668860.1"/>
    <property type="molecule type" value="Genomic_DNA"/>
</dbReference>
<dbReference type="Proteomes" id="UP001296873">
    <property type="component" value="Unassembled WGS sequence"/>
</dbReference>
<comment type="caution">
    <text evidence="3">The sequence shown here is derived from an EMBL/GenBank/DDBJ whole genome shotgun (WGS) entry which is preliminary data.</text>
</comment>
<dbReference type="PANTHER" id="PTHR39569:SF1">
    <property type="entry name" value="INORGANIC TRIPHOSPHATASE"/>
    <property type="match status" value="1"/>
</dbReference>
<reference evidence="3 4" key="1">
    <citation type="journal article" date="2020" name="Microorganisms">
        <title>Osmotic Adaptation and Compatible Solute Biosynthesis of Phototrophic Bacteria as Revealed from Genome Analyses.</title>
        <authorList>
            <person name="Imhoff J.F."/>
            <person name="Rahn T."/>
            <person name="Kunzel S."/>
            <person name="Keller A."/>
            <person name="Neulinger S.C."/>
        </authorList>
    </citation>
    <scope>NUCLEOTIDE SEQUENCE [LARGE SCALE GENOMIC DNA]</scope>
    <source>
        <strain evidence="3 4">DSM 9895</strain>
    </source>
</reference>
<dbReference type="PANTHER" id="PTHR39569">
    <property type="entry name" value="INORGANIC TRIPHOSPHATASE"/>
    <property type="match status" value="1"/>
</dbReference>
<evidence type="ECO:0008006" key="5">
    <source>
        <dbReference type="Google" id="ProtNLM"/>
    </source>
</evidence>
<dbReference type="SUPFAM" id="SSF55154">
    <property type="entry name" value="CYTH-like phosphatases"/>
    <property type="match status" value="1"/>
</dbReference>
<evidence type="ECO:0000313" key="3">
    <source>
        <dbReference type="EMBL" id="MBK1668860.1"/>
    </source>
</evidence>